<keyword evidence="8" id="KW-0411">Iron-sulfur</keyword>
<keyword evidence="4" id="KW-0004">4Fe-4S</keyword>
<dbReference type="InterPro" id="IPR006067">
    <property type="entry name" value="NO2/SO3_Rdtase_4Fe4S_dom"/>
</dbReference>
<dbReference type="PANTHER" id="PTHR11493">
    <property type="entry name" value="SULFITE REDUCTASE [NADPH] SUBUNIT BETA-RELATED"/>
    <property type="match status" value="1"/>
</dbReference>
<sequence>MLFLPRKFKVAVSVPTDNSVDVLTNDIGVVVVTDDNGEPHAHIFLSRVGGGMERTHRMESTFPCLAEPLGYVPKEGIMYAVKSIIFEPPKELPEWELKSHLGWIEQGDGRLLCGLHVDSGRVKGIMKKTLREIIEKCNLLVRIPPNQNIVLCDIRPSWKRPITVALAQGGLLVGLLYNESIVVRVTSCPNVCARPYMAGLGLVEF</sequence>
<dbReference type="AlphaFoldDB" id="A0A9R1VZB7"/>
<dbReference type="InterPro" id="IPR036136">
    <property type="entry name" value="Nit/Sulf_reduc_fer-like_dom_sf"/>
</dbReference>
<dbReference type="Gene3D" id="3.30.413.10">
    <property type="entry name" value="Sulfite Reductase Hemoprotein, domain 1"/>
    <property type="match status" value="1"/>
</dbReference>
<dbReference type="PANTHER" id="PTHR11493:SF47">
    <property type="entry name" value="SULFITE REDUCTASE [NADPH] SUBUNIT BETA"/>
    <property type="match status" value="1"/>
</dbReference>
<evidence type="ECO:0000256" key="5">
    <source>
        <dbReference type="ARBA" id="ARBA00022723"/>
    </source>
</evidence>
<evidence type="ECO:0000256" key="4">
    <source>
        <dbReference type="ARBA" id="ARBA00022485"/>
    </source>
</evidence>
<dbReference type="GO" id="GO:0051539">
    <property type="term" value="F:4 iron, 4 sulfur cluster binding"/>
    <property type="evidence" value="ECO:0007669"/>
    <property type="project" value="UniProtKB-KW"/>
</dbReference>
<dbReference type="Pfam" id="PF03460">
    <property type="entry name" value="NIR_SIR_ferr"/>
    <property type="match status" value="1"/>
</dbReference>
<evidence type="ECO:0000256" key="6">
    <source>
        <dbReference type="ARBA" id="ARBA00023002"/>
    </source>
</evidence>
<evidence type="ECO:0000256" key="2">
    <source>
        <dbReference type="ARBA" id="ARBA00001966"/>
    </source>
</evidence>
<gene>
    <name evidence="11" type="ORF">LSAT_V11C300133660</name>
</gene>
<dbReference type="Pfam" id="PF01077">
    <property type="entry name" value="NIR_SIR"/>
    <property type="match status" value="1"/>
</dbReference>
<dbReference type="GO" id="GO:0016491">
    <property type="term" value="F:oxidoreductase activity"/>
    <property type="evidence" value="ECO:0007669"/>
    <property type="project" value="UniProtKB-KW"/>
</dbReference>
<accession>A0A9R1VZB7</accession>
<evidence type="ECO:0000256" key="7">
    <source>
        <dbReference type="ARBA" id="ARBA00023004"/>
    </source>
</evidence>
<dbReference type="SUPFAM" id="SSF55124">
    <property type="entry name" value="Nitrite/Sulfite reductase N-terminal domain-like"/>
    <property type="match status" value="1"/>
</dbReference>
<dbReference type="SUPFAM" id="SSF56014">
    <property type="entry name" value="Nitrite and sulphite reductase 4Fe-4S domain-like"/>
    <property type="match status" value="1"/>
</dbReference>
<proteinExistence type="inferred from homology"/>
<dbReference type="InterPro" id="IPR045854">
    <property type="entry name" value="NO2/SO3_Rdtase_4Fe4S_sf"/>
</dbReference>
<organism evidence="11 12">
    <name type="scientific">Lactuca sativa</name>
    <name type="common">Garden lettuce</name>
    <dbReference type="NCBI Taxonomy" id="4236"/>
    <lineage>
        <taxon>Eukaryota</taxon>
        <taxon>Viridiplantae</taxon>
        <taxon>Streptophyta</taxon>
        <taxon>Embryophyta</taxon>
        <taxon>Tracheophyta</taxon>
        <taxon>Spermatophyta</taxon>
        <taxon>Magnoliopsida</taxon>
        <taxon>eudicotyledons</taxon>
        <taxon>Gunneridae</taxon>
        <taxon>Pentapetalae</taxon>
        <taxon>asterids</taxon>
        <taxon>campanulids</taxon>
        <taxon>Asterales</taxon>
        <taxon>Asteraceae</taxon>
        <taxon>Cichorioideae</taxon>
        <taxon>Cichorieae</taxon>
        <taxon>Lactucinae</taxon>
        <taxon>Lactuca</taxon>
    </lineage>
</organism>
<dbReference type="InterPro" id="IPR005117">
    <property type="entry name" value="NiRdtase/SiRdtase_haem-b_fer"/>
</dbReference>
<keyword evidence="6" id="KW-0560">Oxidoreductase</keyword>
<dbReference type="Gene3D" id="3.90.480.20">
    <property type="match status" value="1"/>
</dbReference>
<evidence type="ECO:0000256" key="1">
    <source>
        <dbReference type="ARBA" id="ARBA00001929"/>
    </source>
</evidence>
<name>A0A9R1VZB7_LACSA</name>
<evidence type="ECO:0000259" key="9">
    <source>
        <dbReference type="Pfam" id="PF01077"/>
    </source>
</evidence>
<dbReference type="GO" id="GO:0020037">
    <property type="term" value="F:heme binding"/>
    <property type="evidence" value="ECO:0007669"/>
    <property type="project" value="InterPro"/>
</dbReference>
<comment type="similarity">
    <text evidence="3">Belongs to the nitrite and sulfite reductase 4Fe-4S domain family.</text>
</comment>
<dbReference type="GO" id="GO:0046872">
    <property type="term" value="F:metal ion binding"/>
    <property type="evidence" value="ECO:0007669"/>
    <property type="project" value="UniProtKB-KW"/>
</dbReference>
<feature type="domain" description="Nitrite/sulphite reductase 4Fe-4S" evidence="9">
    <location>
        <begin position="3"/>
        <end position="85"/>
    </location>
</feature>
<dbReference type="EMBL" id="NBSK02000003">
    <property type="protein sequence ID" value="KAJ0216832.1"/>
    <property type="molecule type" value="Genomic_DNA"/>
</dbReference>
<dbReference type="Proteomes" id="UP000235145">
    <property type="component" value="Unassembled WGS sequence"/>
</dbReference>
<evidence type="ECO:0000256" key="3">
    <source>
        <dbReference type="ARBA" id="ARBA00010429"/>
    </source>
</evidence>
<evidence type="ECO:0000256" key="8">
    <source>
        <dbReference type="ARBA" id="ARBA00023014"/>
    </source>
</evidence>
<feature type="domain" description="Nitrite/Sulfite reductase ferredoxin-like" evidence="10">
    <location>
        <begin position="105"/>
        <end position="157"/>
    </location>
</feature>
<comment type="cofactor">
    <cofactor evidence="2">
        <name>[4Fe-4S] cluster</name>
        <dbReference type="ChEBI" id="CHEBI:49883"/>
    </cofactor>
</comment>
<evidence type="ECO:0000313" key="11">
    <source>
        <dbReference type="EMBL" id="KAJ0216832.1"/>
    </source>
</evidence>
<keyword evidence="5" id="KW-0479">Metal-binding</keyword>
<reference evidence="11 12" key="1">
    <citation type="journal article" date="2017" name="Nat. Commun.">
        <title>Genome assembly with in vitro proximity ligation data and whole-genome triplication in lettuce.</title>
        <authorList>
            <person name="Reyes-Chin-Wo S."/>
            <person name="Wang Z."/>
            <person name="Yang X."/>
            <person name="Kozik A."/>
            <person name="Arikit S."/>
            <person name="Song C."/>
            <person name="Xia L."/>
            <person name="Froenicke L."/>
            <person name="Lavelle D.O."/>
            <person name="Truco M.J."/>
            <person name="Xia R."/>
            <person name="Zhu S."/>
            <person name="Xu C."/>
            <person name="Xu H."/>
            <person name="Xu X."/>
            <person name="Cox K."/>
            <person name="Korf I."/>
            <person name="Meyers B.C."/>
            <person name="Michelmore R.W."/>
        </authorList>
    </citation>
    <scope>NUCLEOTIDE SEQUENCE [LARGE SCALE GENOMIC DNA]</scope>
    <source>
        <strain evidence="12">cv. Salinas</strain>
        <tissue evidence="11">Seedlings</tissue>
    </source>
</reference>
<keyword evidence="7" id="KW-0408">Iron</keyword>
<evidence type="ECO:0000259" key="10">
    <source>
        <dbReference type="Pfam" id="PF03460"/>
    </source>
</evidence>
<protein>
    <submittedName>
        <fullName evidence="11">Uncharacterized protein</fullName>
    </submittedName>
</protein>
<dbReference type="InterPro" id="IPR045169">
    <property type="entry name" value="NO2/SO3_Rdtase_4Fe4S_prot"/>
</dbReference>
<evidence type="ECO:0000313" key="12">
    <source>
        <dbReference type="Proteomes" id="UP000235145"/>
    </source>
</evidence>
<comment type="caution">
    <text evidence="11">The sequence shown here is derived from an EMBL/GenBank/DDBJ whole genome shotgun (WGS) entry which is preliminary data.</text>
</comment>
<comment type="cofactor">
    <cofactor evidence="1">
        <name>siroheme</name>
        <dbReference type="ChEBI" id="CHEBI:60052"/>
    </cofactor>
</comment>
<keyword evidence="12" id="KW-1185">Reference proteome</keyword>